<protein>
    <submittedName>
        <fullName evidence="1">Uncharacterized protein</fullName>
    </submittedName>
</protein>
<keyword evidence="2" id="KW-1185">Reference proteome</keyword>
<proteinExistence type="predicted"/>
<accession>A0ACC2PDW2</accession>
<sequence>MPPNLRKRKAEVNPLVERTTSMKKSYPSNESLNDTEATDDGAESSRYSSVHVLPFAFNNFSKLPNKQGQSTLSVPMNIGNYKFKIRIFPGGWAKHDEGYVSFFVKLCEPSKAKITLSLSILLGTEKYFGTNITTFKYDSGGQNHCRSFGWTKFVEHKTLVDQVLSFSNDQLVILLEIFDLDVPGFSYQLKRLSTYGKLLNNRDFSDVKLIVGDKTIYVNKMILSNGNDVFAAMFKHNLKENKNNVIKVDDVSHQVMMELVRFIYTGQVRGIERIPKELLVAADKYGIDELKDQCGCYLSEILSIHNVLEYISFADLYNVDQLKKKAIVFFMTHRKDVVKIQNFKIRLQVLKPDLLADLMTGLIGG</sequence>
<dbReference type="EMBL" id="CM056742">
    <property type="protein sequence ID" value="KAJ8680749.1"/>
    <property type="molecule type" value="Genomic_DNA"/>
</dbReference>
<comment type="caution">
    <text evidence="1">The sequence shown here is derived from an EMBL/GenBank/DDBJ whole genome shotgun (WGS) entry which is preliminary data.</text>
</comment>
<gene>
    <name evidence="1" type="ORF">QAD02_016536</name>
</gene>
<evidence type="ECO:0000313" key="2">
    <source>
        <dbReference type="Proteomes" id="UP001239111"/>
    </source>
</evidence>
<organism evidence="1 2">
    <name type="scientific">Eretmocerus hayati</name>
    <dbReference type="NCBI Taxonomy" id="131215"/>
    <lineage>
        <taxon>Eukaryota</taxon>
        <taxon>Metazoa</taxon>
        <taxon>Ecdysozoa</taxon>
        <taxon>Arthropoda</taxon>
        <taxon>Hexapoda</taxon>
        <taxon>Insecta</taxon>
        <taxon>Pterygota</taxon>
        <taxon>Neoptera</taxon>
        <taxon>Endopterygota</taxon>
        <taxon>Hymenoptera</taxon>
        <taxon>Apocrita</taxon>
        <taxon>Proctotrupomorpha</taxon>
        <taxon>Chalcidoidea</taxon>
        <taxon>Aphelinidae</taxon>
        <taxon>Aphelininae</taxon>
        <taxon>Eretmocerus</taxon>
    </lineage>
</organism>
<dbReference type="Proteomes" id="UP001239111">
    <property type="component" value="Chromosome 2"/>
</dbReference>
<reference evidence="1" key="1">
    <citation type="submission" date="2023-04" db="EMBL/GenBank/DDBJ databases">
        <title>A chromosome-level genome assembly of the parasitoid wasp Eretmocerus hayati.</title>
        <authorList>
            <person name="Zhong Y."/>
            <person name="Liu S."/>
            <person name="Liu Y."/>
        </authorList>
    </citation>
    <scope>NUCLEOTIDE SEQUENCE</scope>
    <source>
        <strain evidence="1">ZJU_SS_LIU_2023</strain>
    </source>
</reference>
<name>A0ACC2PDW2_9HYME</name>
<evidence type="ECO:0000313" key="1">
    <source>
        <dbReference type="EMBL" id="KAJ8680749.1"/>
    </source>
</evidence>